<keyword evidence="3" id="KW-1185">Reference proteome</keyword>
<organism evidence="2 3">
    <name type="scientific">Sorghum bicolor</name>
    <name type="common">Sorghum</name>
    <name type="synonym">Sorghum vulgare</name>
    <dbReference type="NCBI Taxonomy" id="4558"/>
    <lineage>
        <taxon>Eukaryota</taxon>
        <taxon>Viridiplantae</taxon>
        <taxon>Streptophyta</taxon>
        <taxon>Embryophyta</taxon>
        <taxon>Tracheophyta</taxon>
        <taxon>Spermatophyta</taxon>
        <taxon>Magnoliopsida</taxon>
        <taxon>Liliopsida</taxon>
        <taxon>Poales</taxon>
        <taxon>Poaceae</taxon>
        <taxon>PACMAD clade</taxon>
        <taxon>Panicoideae</taxon>
        <taxon>Andropogonodae</taxon>
        <taxon>Andropogoneae</taxon>
        <taxon>Sorghinae</taxon>
        <taxon>Sorghum</taxon>
    </lineage>
</organism>
<evidence type="ECO:0000313" key="2">
    <source>
        <dbReference type="EMBL" id="OQU91694.1"/>
    </source>
</evidence>
<gene>
    <name evidence="2" type="ORF">SORBI_3001G231350</name>
</gene>
<dbReference type="Gramene" id="OQU91694">
    <property type="protein sequence ID" value="OQU91694"/>
    <property type="gene ID" value="SORBI_3001G231350"/>
</dbReference>
<keyword evidence="1" id="KW-1133">Transmembrane helix</keyword>
<dbReference type="AlphaFoldDB" id="A0A1Z5S705"/>
<dbReference type="InParanoid" id="A0A1Z5S705"/>
<feature type="transmembrane region" description="Helical" evidence="1">
    <location>
        <begin position="20"/>
        <end position="40"/>
    </location>
</feature>
<sequence length="89" mass="10316">MFGSWLRSFAPSLRGQIMVGMAAMCWVCGIVANSYLQVIFRGSFWIRQWSLLSKEEDGRMMKEGCKHLEGMTLQLFGSRVWKNHKRLEA</sequence>
<reference evidence="3" key="2">
    <citation type="journal article" date="2018" name="Plant J.">
        <title>The Sorghum bicolor reference genome: improved assembly, gene annotations, a transcriptome atlas, and signatures of genome organization.</title>
        <authorList>
            <person name="McCormick R.F."/>
            <person name="Truong S.K."/>
            <person name="Sreedasyam A."/>
            <person name="Jenkins J."/>
            <person name="Shu S."/>
            <person name="Sims D."/>
            <person name="Kennedy M."/>
            <person name="Amirebrahimi M."/>
            <person name="Weers B.D."/>
            <person name="McKinley B."/>
            <person name="Mattison A."/>
            <person name="Morishige D.T."/>
            <person name="Grimwood J."/>
            <person name="Schmutz J."/>
            <person name="Mullet J.E."/>
        </authorList>
    </citation>
    <scope>NUCLEOTIDE SEQUENCE [LARGE SCALE GENOMIC DNA]</scope>
    <source>
        <strain evidence="3">cv. BTx623</strain>
    </source>
</reference>
<proteinExistence type="predicted"/>
<reference evidence="2 3" key="1">
    <citation type="journal article" date="2009" name="Nature">
        <title>The Sorghum bicolor genome and the diversification of grasses.</title>
        <authorList>
            <person name="Paterson A.H."/>
            <person name="Bowers J.E."/>
            <person name="Bruggmann R."/>
            <person name="Dubchak I."/>
            <person name="Grimwood J."/>
            <person name="Gundlach H."/>
            <person name="Haberer G."/>
            <person name="Hellsten U."/>
            <person name="Mitros T."/>
            <person name="Poliakov A."/>
            <person name="Schmutz J."/>
            <person name="Spannagl M."/>
            <person name="Tang H."/>
            <person name="Wang X."/>
            <person name="Wicker T."/>
            <person name="Bharti A.K."/>
            <person name="Chapman J."/>
            <person name="Feltus F.A."/>
            <person name="Gowik U."/>
            <person name="Grigoriev I.V."/>
            <person name="Lyons E."/>
            <person name="Maher C.A."/>
            <person name="Martis M."/>
            <person name="Narechania A."/>
            <person name="Otillar R.P."/>
            <person name="Penning B.W."/>
            <person name="Salamov A.A."/>
            <person name="Wang Y."/>
            <person name="Zhang L."/>
            <person name="Carpita N.C."/>
            <person name="Freeling M."/>
            <person name="Gingle A.R."/>
            <person name="Hash C.T."/>
            <person name="Keller B."/>
            <person name="Klein P."/>
            <person name="Kresovich S."/>
            <person name="McCann M.C."/>
            <person name="Ming R."/>
            <person name="Peterson D.G."/>
            <person name="Mehboob-ur-Rahman"/>
            <person name="Ware D."/>
            <person name="Westhoff P."/>
            <person name="Mayer K.F."/>
            <person name="Messing J."/>
            <person name="Rokhsar D.S."/>
        </authorList>
    </citation>
    <scope>NUCLEOTIDE SEQUENCE [LARGE SCALE GENOMIC DNA]</scope>
    <source>
        <strain evidence="3">cv. BTx623</strain>
    </source>
</reference>
<dbReference type="Proteomes" id="UP000000768">
    <property type="component" value="Chromosome 1"/>
</dbReference>
<keyword evidence="1" id="KW-0472">Membrane</keyword>
<keyword evidence="1" id="KW-0812">Transmembrane</keyword>
<dbReference type="EMBL" id="CM000760">
    <property type="protein sequence ID" value="OQU91694.1"/>
    <property type="molecule type" value="Genomic_DNA"/>
</dbReference>
<evidence type="ECO:0000313" key="3">
    <source>
        <dbReference type="Proteomes" id="UP000000768"/>
    </source>
</evidence>
<accession>A0A1Z5S705</accession>
<evidence type="ECO:0000256" key="1">
    <source>
        <dbReference type="SAM" id="Phobius"/>
    </source>
</evidence>
<protein>
    <submittedName>
        <fullName evidence="2">Uncharacterized protein</fullName>
    </submittedName>
</protein>
<dbReference type="FunCoup" id="A0A1Z5S705">
    <property type="interactions" value="612"/>
</dbReference>
<name>A0A1Z5S705_SORBI</name>